<reference evidence="2" key="1">
    <citation type="submission" date="2019-06" db="EMBL/GenBank/DDBJ databases">
        <authorList>
            <consortium name="Wellcome Sanger Institute Data Sharing"/>
        </authorList>
    </citation>
    <scope>NUCLEOTIDE SEQUENCE [LARGE SCALE GENOMIC DNA]</scope>
</reference>
<name>A0A672Z8K1_9TELE</name>
<organism evidence="2 3">
    <name type="scientific">Sphaeramia orbicularis</name>
    <name type="common">orbiculate cardinalfish</name>
    <dbReference type="NCBI Taxonomy" id="375764"/>
    <lineage>
        <taxon>Eukaryota</taxon>
        <taxon>Metazoa</taxon>
        <taxon>Chordata</taxon>
        <taxon>Craniata</taxon>
        <taxon>Vertebrata</taxon>
        <taxon>Euteleostomi</taxon>
        <taxon>Actinopterygii</taxon>
        <taxon>Neopterygii</taxon>
        <taxon>Teleostei</taxon>
        <taxon>Neoteleostei</taxon>
        <taxon>Acanthomorphata</taxon>
        <taxon>Gobiaria</taxon>
        <taxon>Kurtiformes</taxon>
        <taxon>Apogonoidei</taxon>
        <taxon>Apogonidae</taxon>
        <taxon>Apogoninae</taxon>
        <taxon>Sphaeramia</taxon>
    </lineage>
</organism>
<evidence type="ECO:0000256" key="1">
    <source>
        <dbReference type="SAM" id="SignalP"/>
    </source>
</evidence>
<protein>
    <submittedName>
        <fullName evidence="2">Phosphatidylethanolamine binding protein 4</fullName>
    </submittedName>
</protein>
<reference evidence="2" key="3">
    <citation type="submission" date="2025-09" db="UniProtKB">
        <authorList>
            <consortium name="Ensembl"/>
        </authorList>
    </citation>
    <scope>IDENTIFICATION</scope>
</reference>
<keyword evidence="1" id="KW-0732">Signal</keyword>
<gene>
    <name evidence="2" type="primary">pebp4</name>
</gene>
<dbReference type="InterPro" id="IPR035810">
    <property type="entry name" value="PEBP_euk"/>
</dbReference>
<accession>A0A672Z8K1</accession>
<dbReference type="PANTHER" id="PTHR11362:SF82">
    <property type="entry name" value="PHOSPHATIDYLETHANOLAMINE-BINDING PROTEIN 4"/>
    <property type="match status" value="1"/>
</dbReference>
<dbReference type="InterPro" id="IPR008914">
    <property type="entry name" value="PEBP"/>
</dbReference>
<sequence length="189" mass="21057">MALPGLFLVLSACIFGLNHVEATQDMSNLCSNGLEVIYPELDIDKCLTIPQNMRKKISHVWGAPKVYFPAADEKSLYVLVMVDPDAPSSTSGTYWRHWVVTDIKGSALKKGREVKGTTLTGYYPPTPPRGTGFHRYQFILYQQPAGRVMSLPGPENPPRGKWNLNAFIETNVLGPPDAAVQFRTQNYED</sequence>
<feature type="signal peptide" evidence="1">
    <location>
        <begin position="1"/>
        <end position="22"/>
    </location>
</feature>
<dbReference type="SUPFAM" id="SSF49777">
    <property type="entry name" value="PEBP-like"/>
    <property type="match status" value="1"/>
</dbReference>
<evidence type="ECO:0000313" key="3">
    <source>
        <dbReference type="Proteomes" id="UP000472271"/>
    </source>
</evidence>
<dbReference type="Pfam" id="PF01161">
    <property type="entry name" value="PBP"/>
    <property type="match status" value="1"/>
</dbReference>
<dbReference type="InterPro" id="IPR036610">
    <property type="entry name" value="PEBP-like_sf"/>
</dbReference>
<dbReference type="CDD" id="cd00866">
    <property type="entry name" value="PEBP_euk"/>
    <property type="match status" value="1"/>
</dbReference>
<proteinExistence type="predicted"/>
<feature type="chain" id="PRO_5025606359" evidence="1">
    <location>
        <begin position="23"/>
        <end position="189"/>
    </location>
</feature>
<dbReference type="InParanoid" id="A0A672Z8K1"/>
<dbReference type="Proteomes" id="UP000472271">
    <property type="component" value="Chromosome 9"/>
</dbReference>
<keyword evidence="3" id="KW-1185">Reference proteome</keyword>
<dbReference type="Gene3D" id="3.90.280.10">
    <property type="entry name" value="PEBP-like"/>
    <property type="match status" value="1"/>
</dbReference>
<dbReference type="Ensembl" id="ENSSORT00005013219.1">
    <property type="protein sequence ID" value="ENSSORP00005012817.1"/>
    <property type="gene ID" value="ENSSORG00005006701.1"/>
</dbReference>
<dbReference type="AlphaFoldDB" id="A0A672Z8K1"/>
<reference evidence="2" key="2">
    <citation type="submission" date="2025-08" db="UniProtKB">
        <authorList>
            <consortium name="Ensembl"/>
        </authorList>
    </citation>
    <scope>IDENTIFICATION</scope>
</reference>
<evidence type="ECO:0000313" key="2">
    <source>
        <dbReference type="Ensembl" id="ENSSORP00005012817.1"/>
    </source>
</evidence>
<dbReference type="PANTHER" id="PTHR11362">
    <property type="entry name" value="PHOSPHATIDYLETHANOLAMINE-BINDING PROTEIN"/>
    <property type="match status" value="1"/>
</dbReference>